<organism evidence="3 4">
    <name type="scientific">Alloyangia pacifica</name>
    <dbReference type="NCBI Taxonomy" id="311180"/>
    <lineage>
        <taxon>Bacteria</taxon>
        <taxon>Pseudomonadati</taxon>
        <taxon>Pseudomonadota</taxon>
        <taxon>Alphaproteobacteria</taxon>
        <taxon>Rhodobacterales</taxon>
        <taxon>Roseobacteraceae</taxon>
        <taxon>Alloyangia</taxon>
    </lineage>
</organism>
<dbReference type="RefSeq" id="WP_092420309.1">
    <property type="nucleotide sequence ID" value="NZ_FNCL01000001.1"/>
</dbReference>
<evidence type="ECO:0000313" key="4">
    <source>
        <dbReference type="Proteomes" id="UP000199392"/>
    </source>
</evidence>
<dbReference type="InterPro" id="IPR004370">
    <property type="entry name" value="4-OT-like_dom"/>
</dbReference>
<protein>
    <submittedName>
        <fullName evidence="3">Tautomerase enzyme</fullName>
    </submittedName>
</protein>
<dbReference type="STRING" id="311180.SAMN04488050_102521"/>
<keyword evidence="1" id="KW-0413">Isomerase</keyword>
<dbReference type="OrthoDB" id="7874318at2"/>
<feature type="domain" description="4-oxalocrotonate tautomerase-like" evidence="2">
    <location>
        <begin position="66"/>
        <end position="114"/>
    </location>
</feature>
<dbReference type="AlphaFoldDB" id="A0A1I6QZG3"/>
<dbReference type="InterPro" id="IPR014347">
    <property type="entry name" value="Tautomerase/MIF_sf"/>
</dbReference>
<dbReference type="EMBL" id="FOZW01000002">
    <property type="protein sequence ID" value="SFS57648.1"/>
    <property type="molecule type" value="Genomic_DNA"/>
</dbReference>
<sequence>MPFIEIIDRDATEEIREVATKGMTDGLCQAFGIKPEIVTCYYFSAPNYSYGHAGKYGENAENFRMFIKVHAFPRAQEAKENAARAITEAAARAYGASPKDVIVYFFDRAPSDAFHAGVAST</sequence>
<accession>A0A1I6QZG3</accession>
<keyword evidence="4" id="KW-1185">Reference proteome</keyword>
<dbReference type="GO" id="GO:0016853">
    <property type="term" value="F:isomerase activity"/>
    <property type="evidence" value="ECO:0007669"/>
    <property type="project" value="UniProtKB-KW"/>
</dbReference>
<evidence type="ECO:0000256" key="1">
    <source>
        <dbReference type="ARBA" id="ARBA00023235"/>
    </source>
</evidence>
<reference evidence="4" key="1">
    <citation type="submission" date="2016-10" db="EMBL/GenBank/DDBJ databases">
        <authorList>
            <person name="Varghese N."/>
            <person name="Submissions S."/>
        </authorList>
    </citation>
    <scope>NUCLEOTIDE SEQUENCE [LARGE SCALE GENOMIC DNA]</scope>
    <source>
        <strain evidence="4">DSM 26894</strain>
    </source>
</reference>
<proteinExistence type="predicted"/>
<dbReference type="Proteomes" id="UP000199392">
    <property type="component" value="Unassembled WGS sequence"/>
</dbReference>
<name>A0A1I6QZG3_9RHOB</name>
<dbReference type="Gene3D" id="3.30.429.10">
    <property type="entry name" value="Macrophage Migration Inhibitory Factor"/>
    <property type="match status" value="1"/>
</dbReference>
<evidence type="ECO:0000259" key="2">
    <source>
        <dbReference type="Pfam" id="PF01361"/>
    </source>
</evidence>
<evidence type="ECO:0000313" key="3">
    <source>
        <dbReference type="EMBL" id="SFS57648.1"/>
    </source>
</evidence>
<dbReference type="SUPFAM" id="SSF55331">
    <property type="entry name" value="Tautomerase/MIF"/>
    <property type="match status" value="1"/>
</dbReference>
<dbReference type="Pfam" id="PF01361">
    <property type="entry name" value="Tautomerase"/>
    <property type="match status" value="1"/>
</dbReference>
<gene>
    <name evidence="3" type="ORF">SAMN04488050_102521</name>
</gene>